<dbReference type="SUPFAM" id="SSF69047">
    <property type="entry name" value="Hypothetical protein YjbJ"/>
    <property type="match status" value="1"/>
</dbReference>
<sequence>MGLDDKITHAAEEAKGKVKEGVGDATDNDRLKAEGQADQASANIKQAGDKARDAADDVKDAFK</sequence>
<evidence type="ECO:0000256" key="2">
    <source>
        <dbReference type="SAM" id="MobiDB-lite"/>
    </source>
</evidence>
<accession>A0A402DUS1</accession>
<evidence type="ECO:0000313" key="4">
    <source>
        <dbReference type="EMBL" id="GCE77891.1"/>
    </source>
</evidence>
<evidence type="ECO:0000256" key="1">
    <source>
        <dbReference type="ARBA" id="ARBA00009129"/>
    </source>
</evidence>
<feature type="compositionally biased region" description="Basic and acidic residues" evidence="2">
    <location>
        <begin position="47"/>
        <end position="63"/>
    </location>
</feature>
<reference evidence="4 5" key="1">
    <citation type="submission" date="2019-01" db="EMBL/GenBank/DDBJ databases">
        <title>Draft genome sequence of Cellulomonas takizawaensis strain TKZ-21.</title>
        <authorList>
            <person name="Yamamura H."/>
            <person name="Hayashi T."/>
            <person name="Hamada M."/>
            <person name="Serisawa Y."/>
            <person name="Matsuyama K."/>
            <person name="Nakagawa Y."/>
            <person name="Otoguro M."/>
            <person name="Yanagida F."/>
            <person name="Hayakawa M."/>
        </authorList>
    </citation>
    <scope>NUCLEOTIDE SEQUENCE [LARGE SCALE GENOMIC DNA]</scope>
    <source>
        <strain evidence="4 5">NBRC12680</strain>
    </source>
</reference>
<gene>
    <name evidence="4" type="ORF">CBZ_29470</name>
</gene>
<dbReference type="Proteomes" id="UP000289954">
    <property type="component" value="Unassembled WGS sequence"/>
</dbReference>
<dbReference type="RefSeq" id="WP_130782517.1">
    <property type="nucleotide sequence ID" value="NZ_BIMR01000271.1"/>
</dbReference>
<dbReference type="EMBL" id="BIMR01000271">
    <property type="protein sequence ID" value="GCE77891.1"/>
    <property type="molecule type" value="Genomic_DNA"/>
</dbReference>
<evidence type="ECO:0000313" key="5">
    <source>
        <dbReference type="Proteomes" id="UP000289954"/>
    </source>
</evidence>
<feature type="domain" description="CsbD-like" evidence="3">
    <location>
        <begin position="5"/>
        <end position="57"/>
    </location>
</feature>
<dbReference type="OrthoDB" id="2143260at2"/>
<dbReference type="Pfam" id="PF05532">
    <property type="entry name" value="CsbD"/>
    <property type="match status" value="1"/>
</dbReference>
<feature type="region of interest" description="Disordered" evidence="2">
    <location>
        <begin position="33"/>
        <end position="63"/>
    </location>
</feature>
<dbReference type="InterPro" id="IPR036629">
    <property type="entry name" value="YjbJ_sf"/>
</dbReference>
<keyword evidence="5" id="KW-1185">Reference proteome</keyword>
<dbReference type="Gene3D" id="1.10.1470.10">
    <property type="entry name" value="YjbJ"/>
    <property type="match status" value="1"/>
</dbReference>
<comment type="similarity">
    <text evidence="1">Belongs to the UPF0337 (CsbD) family.</text>
</comment>
<organism evidence="4 5">
    <name type="scientific">Cellulomonas biazotea</name>
    <dbReference type="NCBI Taxonomy" id="1709"/>
    <lineage>
        <taxon>Bacteria</taxon>
        <taxon>Bacillati</taxon>
        <taxon>Actinomycetota</taxon>
        <taxon>Actinomycetes</taxon>
        <taxon>Micrococcales</taxon>
        <taxon>Cellulomonadaceae</taxon>
        <taxon>Cellulomonas</taxon>
    </lineage>
</organism>
<comment type="caution">
    <text evidence="4">The sequence shown here is derived from an EMBL/GenBank/DDBJ whole genome shotgun (WGS) entry which is preliminary data.</text>
</comment>
<name>A0A402DUS1_9CELL</name>
<protein>
    <recommendedName>
        <fullName evidence="3">CsbD-like domain-containing protein</fullName>
    </recommendedName>
</protein>
<dbReference type="AlphaFoldDB" id="A0A402DUS1"/>
<evidence type="ECO:0000259" key="3">
    <source>
        <dbReference type="Pfam" id="PF05532"/>
    </source>
</evidence>
<dbReference type="InterPro" id="IPR008462">
    <property type="entry name" value="CsbD"/>
</dbReference>
<proteinExistence type="inferred from homology"/>